<dbReference type="InterPro" id="IPR025363">
    <property type="entry name" value="DUF4267"/>
</dbReference>
<name>A0ABR1NZJ0_DIAER</name>
<dbReference type="Pfam" id="PF14087">
    <property type="entry name" value="DUF4267"/>
    <property type="match status" value="1"/>
</dbReference>
<dbReference type="Proteomes" id="UP001430848">
    <property type="component" value="Unassembled WGS sequence"/>
</dbReference>
<accession>A0ABR1NZJ0</accession>
<feature type="transmembrane region" description="Helical" evidence="1">
    <location>
        <begin position="158"/>
        <end position="177"/>
    </location>
</feature>
<evidence type="ECO:0000313" key="3">
    <source>
        <dbReference type="Proteomes" id="UP001430848"/>
    </source>
</evidence>
<evidence type="ECO:0000256" key="1">
    <source>
        <dbReference type="SAM" id="Phobius"/>
    </source>
</evidence>
<feature type="transmembrane region" description="Helical" evidence="1">
    <location>
        <begin position="100"/>
        <end position="121"/>
    </location>
</feature>
<reference evidence="2 3" key="1">
    <citation type="submission" date="2024-02" db="EMBL/GenBank/DDBJ databases">
        <title>De novo assembly and annotation of 12 fungi associated with fruit tree decline syndrome in Ontario, Canada.</title>
        <authorList>
            <person name="Sulman M."/>
            <person name="Ellouze W."/>
            <person name="Ilyukhin E."/>
        </authorList>
    </citation>
    <scope>NUCLEOTIDE SEQUENCE [LARGE SCALE GENOMIC DNA]</scope>
    <source>
        <strain evidence="2 3">M169</strain>
    </source>
</reference>
<organism evidence="2 3">
    <name type="scientific">Diaporthe eres</name>
    <name type="common">Phomopsis oblonga</name>
    <dbReference type="NCBI Taxonomy" id="83184"/>
    <lineage>
        <taxon>Eukaryota</taxon>
        <taxon>Fungi</taxon>
        <taxon>Dikarya</taxon>
        <taxon>Ascomycota</taxon>
        <taxon>Pezizomycotina</taxon>
        <taxon>Sordariomycetes</taxon>
        <taxon>Sordariomycetidae</taxon>
        <taxon>Diaporthales</taxon>
        <taxon>Diaporthaceae</taxon>
        <taxon>Diaporthe</taxon>
        <taxon>Diaporthe eres species complex</taxon>
    </lineage>
</organism>
<dbReference type="EMBL" id="JAKNSF020000069">
    <property type="protein sequence ID" value="KAK7721639.1"/>
    <property type="molecule type" value="Genomic_DNA"/>
</dbReference>
<keyword evidence="1" id="KW-0812">Transmembrane</keyword>
<keyword evidence="3" id="KW-1185">Reference proteome</keyword>
<evidence type="ECO:0008006" key="4">
    <source>
        <dbReference type="Google" id="ProtNLM"/>
    </source>
</evidence>
<protein>
    <recommendedName>
        <fullName evidence="4">Integral membrane protein</fullName>
    </recommendedName>
</protein>
<evidence type="ECO:0000313" key="2">
    <source>
        <dbReference type="EMBL" id="KAK7721639.1"/>
    </source>
</evidence>
<keyword evidence="1" id="KW-1133">Transmembrane helix</keyword>
<feature type="transmembrane region" description="Helical" evidence="1">
    <location>
        <begin position="46"/>
        <end position="67"/>
    </location>
</feature>
<gene>
    <name evidence="2" type="ORF">SLS63_009422</name>
</gene>
<comment type="caution">
    <text evidence="2">The sequence shown here is derived from an EMBL/GenBank/DDBJ whole genome shotgun (WGS) entry which is preliminary data.</text>
</comment>
<sequence>MVYDSEQFSQLLPDSSITYYCSFDLKSCADVDRNKAMASKLATSDLLPNATVALGAILCFFGVGTFWNPQVFLFDNWGMRGVPSAIDAYRRPEHRQQRKAFLALARIYGSRNFVLGLLVMAIRMSGDRRLMGWSMLLGCLESLGDGLIQFSLTGAGVMKHWVFVPVTLGVGAGLLGWL</sequence>
<keyword evidence="1" id="KW-0472">Membrane</keyword>
<proteinExistence type="predicted"/>